<sequence>MADYTDAQRKQMADAGQAMPDGSYPIKTTEDLRNAIRAVGRGNDDHTAIRKFIIRRAKALNATTLLPKSWKPDGTIWTMASDHAYDKAHGIKEGSPADMKLDASRGLSK</sequence>
<accession>A0ABP8A1Q3</accession>
<reference evidence="3" key="1">
    <citation type="journal article" date="2019" name="Int. J. Syst. Evol. Microbiol.">
        <title>The Global Catalogue of Microorganisms (GCM) 10K type strain sequencing project: providing services to taxonomists for standard genome sequencing and annotation.</title>
        <authorList>
            <consortium name="The Broad Institute Genomics Platform"/>
            <consortium name="The Broad Institute Genome Sequencing Center for Infectious Disease"/>
            <person name="Wu L."/>
            <person name="Ma J."/>
        </authorList>
    </citation>
    <scope>NUCLEOTIDE SEQUENCE [LARGE SCALE GENOMIC DNA]</scope>
    <source>
        <strain evidence="3">JCM 17591</strain>
    </source>
</reference>
<evidence type="ECO:0000313" key="3">
    <source>
        <dbReference type="Proteomes" id="UP001501079"/>
    </source>
</evidence>
<protein>
    <submittedName>
        <fullName evidence="2">Uncharacterized protein</fullName>
    </submittedName>
</protein>
<proteinExistence type="predicted"/>
<keyword evidence="3" id="KW-1185">Reference proteome</keyword>
<gene>
    <name evidence="2" type="ORF">GCM10022287_21930</name>
</gene>
<organism evidence="2 3">
    <name type="scientific">Gryllotalpicola koreensis</name>
    <dbReference type="NCBI Taxonomy" id="993086"/>
    <lineage>
        <taxon>Bacteria</taxon>
        <taxon>Bacillati</taxon>
        <taxon>Actinomycetota</taxon>
        <taxon>Actinomycetes</taxon>
        <taxon>Micrococcales</taxon>
        <taxon>Microbacteriaceae</taxon>
        <taxon>Gryllotalpicola</taxon>
    </lineage>
</organism>
<dbReference type="RefSeq" id="WP_344754291.1">
    <property type="nucleotide sequence ID" value="NZ_BAABBW010000003.1"/>
</dbReference>
<feature type="region of interest" description="Disordered" evidence="1">
    <location>
        <begin position="1"/>
        <end position="26"/>
    </location>
</feature>
<comment type="caution">
    <text evidence="2">The sequence shown here is derived from an EMBL/GenBank/DDBJ whole genome shotgun (WGS) entry which is preliminary data.</text>
</comment>
<dbReference type="EMBL" id="BAABBW010000003">
    <property type="protein sequence ID" value="GAA4175778.1"/>
    <property type="molecule type" value="Genomic_DNA"/>
</dbReference>
<dbReference type="Proteomes" id="UP001501079">
    <property type="component" value="Unassembled WGS sequence"/>
</dbReference>
<name>A0ABP8A1Q3_9MICO</name>
<feature type="region of interest" description="Disordered" evidence="1">
    <location>
        <begin position="89"/>
        <end position="109"/>
    </location>
</feature>
<feature type="compositionally biased region" description="Basic and acidic residues" evidence="1">
    <location>
        <begin position="1"/>
        <end position="12"/>
    </location>
</feature>
<evidence type="ECO:0000313" key="2">
    <source>
        <dbReference type="EMBL" id="GAA4175778.1"/>
    </source>
</evidence>
<evidence type="ECO:0000256" key="1">
    <source>
        <dbReference type="SAM" id="MobiDB-lite"/>
    </source>
</evidence>